<evidence type="ECO:0000259" key="4">
    <source>
        <dbReference type="Pfam" id="PF21070"/>
    </source>
</evidence>
<dbReference type="OrthoDB" id="9758229at2"/>
<gene>
    <name evidence="5" type="ORF">DES37_105122</name>
</gene>
<dbReference type="AlphaFoldDB" id="A0A317Q043"/>
<feature type="domain" description="Type VI secretion system component TssM1 helical" evidence="4">
    <location>
        <begin position="881"/>
        <end position="986"/>
    </location>
</feature>
<keyword evidence="1" id="KW-0812">Transmembrane</keyword>
<comment type="caution">
    <text evidence="5">The sequence shown here is derived from an EMBL/GenBank/DDBJ whole genome shotgun (WGS) entry which is preliminary data.</text>
</comment>
<dbReference type="InterPro" id="IPR010623">
    <property type="entry name" value="IcmF_C"/>
</dbReference>
<keyword evidence="6" id="KW-1185">Reference proteome</keyword>
<dbReference type="RefSeq" id="WP_110025638.1">
    <property type="nucleotide sequence ID" value="NZ_QGTS01000005.1"/>
</dbReference>
<keyword evidence="1" id="KW-1133">Transmembrane helix</keyword>
<proteinExistence type="predicted"/>
<dbReference type="PANTHER" id="PTHR36153">
    <property type="entry name" value="INNER MEMBRANE PROTEIN-RELATED"/>
    <property type="match status" value="1"/>
</dbReference>
<dbReference type="Pfam" id="PF06744">
    <property type="entry name" value="IcmF_C"/>
    <property type="match status" value="1"/>
</dbReference>
<name>A0A317Q043_9ENTR</name>
<dbReference type="Proteomes" id="UP000246744">
    <property type="component" value="Unassembled WGS sequence"/>
</dbReference>
<organism evidence="5 6">
    <name type="scientific">Mangrovibacter plantisponsor</name>
    <dbReference type="NCBI Taxonomy" id="451513"/>
    <lineage>
        <taxon>Bacteria</taxon>
        <taxon>Pseudomonadati</taxon>
        <taxon>Pseudomonadota</taxon>
        <taxon>Gammaproteobacteria</taxon>
        <taxon>Enterobacterales</taxon>
        <taxon>Enterobacteriaceae</taxon>
        <taxon>Mangrovibacter</taxon>
    </lineage>
</organism>
<keyword evidence="1" id="KW-0472">Membrane</keyword>
<protein>
    <submittedName>
        <fullName evidence="5">Type VI secretion system protein ImpL</fullName>
    </submittedName>
</protein>
<dbReference type="Pfam" id="PF21070">
    <property type="entry name" value="IcmF_helical"/>
    <property type="match status" value="1"/>
</dbReference>
<feature type="domain" description="IcmF-related" evidence="3">
    <location>
        <begin position="418"/>
        <end position="736"/>
    </location>
</feature>
<evidence type="ECO:0000313" key="6">
    <source>
        <dbReference type="Proteomes" id="UP000246744"/>
    </source>
</evidence>
<dbReference type="Pfam" id="PF06761">
    <property type="entry name" value="IcmF-related"/>
    <property type="match status" value="1"/>
</dbReference>
<dbReference type="InterPro" id="IPR048677">
    <property type="entry name" value="TssM1_hel"/>
</dbReference>
<evidence type="ECO:0000256" key="1">
    <source>
        <dbReference type="SAM" id="Phobius"/>
    </source>
</evidence>
<reference evidence="5 6" key="1">
    <citation type="submission" date="2018-05" db="EMBL/GenBank/DDBJ databases">
        <title>Genomic Encyclopedia of Type Strains, Phase IV (KMG-IV): sequencing the most valuable type-strain genomes for metagenomic binning, comparative biology and taxonomic classification.</title>
        <authorList>
            <person name="Goeker M."/>
        </authorList>
    </citation>
    <scope>NUCLEOTIDE SEQUENCE [LARGE SCALE GENOMIC DNA]</scope>
    <source>
        <strain evidence="5 6">DSM 19579</strain>
    </source>
</reference>
<feature type="transmembrane region" description="Helical" evidence="1">
    <location>
        <begin position="40"/>
        <end position="61"/>
    </location>
</feature>
<dbReference type="InterPro" id="IPR053156">
    <property type="entry name" value="T6SS_TssM-like"/>
</dbReference>
<evidence type="ECO:0000259" key="2">
    <source>
        <dbReference type="Pfam" id="PF06744"/>
    </source>
</evidence>
<sequence>MAKNKRISTWIIIAIILLISAGLIWLNNPFLKIIHQEKKLFVSLIVVVVCLVILLFDEIFVRLLEWLVSSHFIQKYILLTGKRPQADLGEQKNDRSCVKAKQIREYLHHLHGRFWQHKIRILLVTGTVSDVEQLAPGLTREFWLEDGGTLLLWGGDPSEPADNTWLAALGKLRYRPADGLVWVTSAFDQLATINPAPPHPLPSGSDMNALVHALRERMAVAGWKLPVYAWSLHPRAGKPAGRTVQATGCLLPARCDADTLAQTLASMVPELVSRGVQQVCCREPHPFLLALADQLTRQPASITGPLSAMTGPHRPFPLAGVVFSQPFATTQPSGQHRWVMDNCWEVLPVHVRALPPPLRPRKSGVPWQKVLSPMAFVLLLASVAWICVAYTSNRSHITGARERVVAGAQQNQPLAARLQALAELQKTLARLQYRAAQGAPWYTRAGLSQNEALLAALMPHYQASAHALLRDAAADHLHSQLQAFTALPPGSPLREQQAKTIYDQLKLYLMLARPQHMDADWFARTLLQGWPARDGVNDTVWQGLAPSLLSFYGAQLPTHPEGALPEDKQRVRQVRALLIRLMGQRNSEATLYQNMLAQVAHLYADMHLEDMTGDTDVSRLFTTGETVPGVFTRQAWEQAVQPAIERVVAARRDELDWVLTDSQQSASLQETITPEALKQQLTERYFADFSGAWLAFLNSLRLQRAATLSDTIDQLTLMADVRQSPLVALMNTLNVQGRTGQAREAISDSLVKSARNLLGSGSQGVIDQSTGVTGPLDNTFGPLLALTDTTRTGQQEHSLQAYLTRATQVRLRLQQVTHAADPQAMAQSLAQTVFQGKTVDLTQTRDYGSLLAAGLGQEWRGFGETLFVSPMEQAWQQVLAPAADSLNAQWQQAVVSEWNRAFGGRYPFNNTGSDVSLPLLAKYLNSDTGRITQFLQTRLQGVLNREGNQWVADSTHSQGLVFNPAFLRAVNTLSHIADVAFTEGEAGMHFELRPGTAGGVMQTDMVIDNQALVYMNQMPAWKRFTWPADTEAAGARLSWMSTTAGTRQYADIPGAWGWIRLLDKATVSAYPGVGSSYSLSWQAQDGRALNYTLRTEAGEGPLALLKLRGFRLPETIFITGAETSGRAVEHGSETALEF</sequence>
<feature type="transmembrane region" description="Helical" evidence="1">
    <location>
        <begin position="370"/>
        <end position="391"/>
    </location>
</feature>
<accession>A0A317Q043</accession>
<feature type="transmembrane region" description="Helical" evidence="1">
    <location>
        <begin position="7"/>
        <end position="28"/>
    </location>
</feature>
<dbReference type="InterPro" id="IPR009612">
    <property type="entry name" value="IcmF-rel"/>
</dbReference>
<evidence type="ECO:0000259" key="3">
    <source>
        <dbReference type="Pfam" id="PF06761"/>
    </source>
</evidence>
<evidence type="ECO:0000313" key="5">
    <source>
        <dbReference type="EMBL" id="PWW09475.1"/>
    </source>
</evidence>
<dbReference type="PANTHER" id="PTHR36153:SF1">
    <property type="entry name" value="TYPE VI SECRETION SYSTEM COMPONENT TSSM1"/>
    <property type="match status" value="1"/>
</dbReference>
<dbReference type="EMBL" id="QGTS01000005">
    <property type="protein sequence ID" value="PWW09475.1"/>
    <property type="molecule type" value="Genomic_DNA"/>
</dbReference>
<feature type="domain" description="Type VI secretion system IcmF C-terminal" evidence="2">
    <location>
        <begin position="990"/>
        <end position="1096"/>
    </location>
</feature>